<sequence length="355" mass="37729">MRVVAYAYPWDVTTPGFLDRVRELGVDEVAVAVSYHSARAATPWSRTGSAVHARHAAFYRPVREGVWGRLVPATPDWVDSPDSAGEAVALLADAGIPAAAWLVLTHNSLLGERFPELTVRNCFGERYPWALCPSHEEVRAYAATLVEEALAGLPVSSVILEACGQLGVVHQCQHEKTDAVWSPAVARLLSVCCCEACGVDPGFREDVVRLIASGDLTATDEPPSELLAARHKATDALRHAVLERVDAPVALHGDLDPWATGALPGLTPTAADEVATVVLPCWQPGERLVATAKSRLPSSVGIGAYVTALGPSPDLHAYAGRLREAGAGELHLYHLGLAGPARWHELRGAVAAATR</sequence>
<organism evidence="1 2">
    <name type="scientific">Amycolatopsis sacchari</name>
    <dbReference type="NCBI Taxonomy" id="115433"/>
    <lineage>
        <taxon>Bacteria</taxon>
        <taxon>Bacillati</taxon>
        <taxon>Actinomycetota</taxon>
        <taxon>Actinomycetes</taxon>
        <taxon>Pseudonocardiales</taxon>
        <taxon>Pseudonocardiaceae</taxon>
        <taxon>Amycolatopsis</taxon>
    </lineage>
</organism>
<proteinExistence type="predicted"/>
<name>A0A1I3Y7Z8_9PSEU</name>
<dbReference type="STRING" id="115433.SAMN05421835_11743"/>
<keyword evidence="2" id="KW-1185">Reference proteome</keyword>
<gene>
    <name evidence="1" type="ORF">SAMN05421835_11743</name>
</gene>
<reference evidence="1 2" key="1">
    <citation type="submission" date="2016-10" db="EMBL/GenBank/DDBJ databases">
        <authorList>
            <person name="de Groot N.N."/>
        </authorList>
    </citation>
    <scope>NUCLEOTIDE SEQUENCE [LARGE SCALE GENOMIC DNA]</scope>
    <source>
        <strain evidence="1 2">DSM 44468</strain>
    </source>
</reference>
<dbReference type="OrthoDB" id="8576080at2"/>
<evidence type="ECO:0008006" key="3">
    <source>
        <dbReference type="Google" id="ProtNLM"/>
    </source>
</evidence>
<dbReference type="EMBL" id="FORP01000017">
    <property type="protein sequence ID" value="SFK27994.1"/>
    <property type="molecule type" value="Genomic_DNA"/>
</dbReference>
<dbReference type="RefSeq" id="WP_091512137.1">
    <property type="nucleotide sequence ID" value="NZ_CBDRCA010000034.1"/>
</dbReference>
<dbReference type="Proteomes" id="UP000199025">
    <property type="component" value="Unassembled WGS sequence"/>
</dbReference>
<protein>
    <recommendedName>
        <fullName evidence="3">Alanine-rich protein</fullName>
    </recommendedName>
</protein>
<evidence type="ECO:0000313" key="2">
    <source>
        <dbReference type="Proteomes" id="UP000199025"/>
    </source>
</evidence>
<accession>A0A1I3Y7Z8</accession>
<evidence type="ECO:0000313" key="1">
    <source>
        <dbReference type="EMBL" id="SFK27994.1"/>
    </source>
</evidence>
<dbReference type="AlphaFoldDB" id="A0A1I3Y7Z8"/>